<dbReference type="Gene3D" id="3.40.190.80">
    <property type="match status" value="1"/>
</dbReference>
<organism evidence="1 2">
    <name type="scientific">Actinoallomurus vinaceus</name>
    <dbReference type="NCBI Taxonomy" id="1080074"/>
    <lineage>
        <taxon>Bacteria</taxon>
        <taxon>Bacillati</taxon>
        <taxon>Actinomycetota</taxon>
        <taxon>Actinomycetes</taxon>
        <taxon>Streptosporangiales</taxon>
        <taxon>Thermomonosporaceae</taxon>
        <taxon>Actinoallomurus</taxon>
    </lineage>
</organism>
<dbReference type="PRINTS" id="PR00377">
    <property type="entry name" value="IMPHPHTASES"/>
</dbReference>
<keyword evidence="2" id="KW-1185">Reference proteome</keyword>
<dbReference type="PANTHER" id="PTHR20854:SF4">
    <property type="entry name" value="INOSITOL-1-MONOPHOSPHATASE-RELATED"/>
    <property type="match status" value="1"/>
</dbReference>
<dbReference type="PANTHER" id="PTHR20854">
    <property type="entry name" value="INOSITOL MONOPHOSPHATASE"/>
    <property type="match status" value="1"/>
</dbReference>
<dbReference type="EMBL" id="BAABHK010000005">
    <property type="protein sequence ID" value="GAA4627240.1"/>
    <property type="molecule type" value="Genomic_DNA"/>
</dbReference>
<dbReference type="Pfam" id="PF00459">
    <property type="entry name" value="Inositol_P"/>
    <property type="match status" value="1"/>
</dbReference>
<evidence type="ECO:0000313" key="2">
    <source>
        <dbReference type="Proteomes" id="UP001501442"/>
    </source>
</evidence>
<dbReference type="InterPro" id="IPR000760">
    <property type="entry name" value="Inositol_monophosphatase-like"/>
</dbReference>
<name>A0ABP8UB68_9ACTN</name>
<dbReference type="RefSeq" id="WP_345432263.1">
    <property type="nucleotide sequence ID" value="NZ_BAABHK010000005.1"/>
</dbReference>
<comment type="caution">
    <text evidence="1">The sequence shown here is derived from an EMBL/GenBank/DDBJ whole genome shotgun (WGS) entry which is preliminary data.</text>
</comment>
<proteinExistence type="predicted"/>
<protein>
    <submittedName>
        <fullName evidence="1">Inositol monophosphatase family protein</fullName>
    </submittedName>
</protein>
<sequence>MDLWKARIVAIEAAEAAGTLLRRGACGRFDVREKGAADVLTSLDLESERVIVERIRAGYPRHRIISEELGVIDGDDAWSWVIDPLDGTNNLAIGLPVYGIGLALCHDGVPMLGVIHDPVSDRTWSAIRGRGAWISRNRALSRPADRRRRRPLLAWSQGYAVSPDDPMASALRLLLERMAGRVLQLWAPLTYWVMLARGDIDGIVGYRIGEVDLHAGVVIAREVGIDIRDLSGAPFEERLGDMSETRSLVAGPEDVVDRLLRLGPPAERLRTRLADLWTAERAVAHAPEPPDWR</sequence>
<gene>
    <name evidence="1" type="ORF">GCM10023196_038640</name>
</gene>
<dbReference type="Gene3D" id="3.30.540.10">
    <property type="entry name" value="Fructose-1,6-Bisphosphatase, subunit A, domain 1"/>
    <property type="match status" value="1"/>
</dbReference>
<accession>A0ABP8UB68</accession>
<reference evidence="2" key="1">
    <citation type="journal article" date="2019" name="Int. J. Syst. Evol. Microbiol.">
        <title>The Global Catalogue of Microorganisms (GCM) 10K type strain sequencing project: providing services to taxonomists for standard genome sequencing and annotation.</title>
        <authorList>
            <consortium name="The Broad Institute Genomics Platform"/>
            <consortium name="The Broad Institute Genome Sequencing Center for Infectious Disease"/>
            <person name="Wu L."/>
            <person name="Ma J."/>
        </authorList>
    </citation>
    <scope>NUCLEOTIDE SEQUENCE [LARGE SCALE GENOMIC DNA]</scope>
    <source>
        <strain evidence="2">JCM 17939</strain>
    </source>
</reference>
<dbReference type="Proteomes" id="UP001501442">
    <property type="component" value="Unassembled WGS sequence"/>
</dbReference>
<evidence type="ECO:0000313" key="1">
    <source>
        <dbReference type="EMBL" id="GAA4627240.1"/>
    </source>
</evidence>
<dbReference type="SUPFAM" id="SSF56655">
    <property type="entry name" value="Carbohydrate phosphatase"/>
    <property type="match status" value="1"/>
</dbReference>